<proteinExistence type="inferred from homology"/>
<dbReference type="RefSeq" id="XP_033363007.1">
    <property type="nucleotide sequence ID" value="XM_033507116.1"/>
</dbReference>
<keyword evidence="10" id="KW-1185">Reference proteome</keyword>
<evidence type="ECO:0000256" key="3">
    <source>
        <dbReference type="ARBA" id="ARBA00022690"/>
    </source>
</evidence>
<feature type="disulfide bond" evidence="7">
    <location>
        <begin position="42"/>
        <end position="52"/>
    </location>
</feature>
<comment type="similarity">
    <text evidence="6 7">Belongs to the protease inhibitor I19 family.</text>
</comment>
<sequence>MSLKIFTFLFLLLIVESFGAAVYEAKRNCIPGKSYFDGCNTCFCQGSGDIICTLKYCEIIDPKTGTTKMAEYIPPPDDFWSN</sequence>
<evidence type="ECO:0000256" key="1">
    <source>
        <dbReference type="ARBA" id="ARBA00004613"/>
    </source>
</evidence>
<evidence type="ECO:0000313" key="10">
    <source>
        <dbReference type="Proteomes" id="UP000504631"/>
    </source>
</evidence>
<evidence type="ECO:0000256" key="7">
    <source>
        <dbReference type="PROSITE-ProRule" id="PRU00776"/>
    </source>
</evidence>
<evidence type="ECO:0000256" key="4">
    <source>
        <dbReference type="ARBA" id="ARBA00022900"/>
    </source>
</evidence>
<dbReference type="InterPro" id="IPR036201">
    <property type="entry name" value="Pacifastin_dom_sf"/>
</dbReference>
<keyword evidence="4 7" id="KW-0722">Serine protease inhibitor</keyword>
<evidence type="ECO:0000256" key="6">
    <source>
        <dbReference type="ARBA" id="ARBA00029459"/>
    </source>
</evidence>
<reference evidence="11" key="1">
    <citation type="submission" date="2025-08" db="UniProtKB">
        <authorList>
            <consortium name="RefSeq"/>
        </authorList>
    </citation>
    <scope>IDENTIFICATION</scope>
    <source>
        <tissue evidence="11">Muscle</tissue>
    </source>
</reference>
<feature type="site" description="Reactive bond" evidence="7">
    <location>
        <begin position="54"/>
        <end position="55"/>
    </location>
</feature>
<feature type="domain" description="Pacifastin" evidence="9">
    <location>
        <begin position="26"/>
        <end position="60"/>
    </location>
</feature>
<evidence type="ECO:0000313" key="11">
    <source>
        <dbReference type="RefSeq" id="XP_033363007.1"/>
    </source>
</evidence>
<evidence type="ECO:0000256" key="2">
    <source>
        <dbReference type="ARBA" id="ARBA00022525"/>
    </source>
</evidence>
<evidence type="ECO:0000259" key="9">
    <source>
        <dbReference type="PROSITE" id="PS51446"/>
    </source>
</evidence>
<keyword evidence="8" id="KW-0732">Signal</keyword>
<dbReference type="Proteomes" id="UP000504631">
    <property type="component" value="Unplaced"/>
</dbReference>
<dbReference type="SUPFAM" id="SSF57283">
    <property type="entry name" value="PMP inhibitors"/>
    <property type="match status" value="1"/>
</dbReference>
<dbReference type="AlphaFoldDB" id="A0A6J3LCG0"/>
<keyword evidence="5 7" id="KW-1015">Disulfide bond</keyword>
<dbReference type="KEGG" id="bvk:117241144"/>
<evidence type="ECO:0000256" key="5">
    <source>
        <dbReference type="ARBA" id="ARBA00023157"/>
    </source>
</evidence>
<feature type="disulfide bond" evidence="7">
    <location>
        <begin position="29"/>
        <end position="44"/>
    </location>
</feature>
<evidence type="ECO:0000256" key="8">
    <source>
        <dbReference type="SAM" id="SignalP"/>
    </source>
</evidence>
<dbReference type="Pfam" id="PF05375">
    <property type="entry name" value="Pacifastin_I"/>
    <property type="match status" value="1"/>
</dbReference>
<dbReference type="PROSITE" id="PS51446">
    <property type="entry name" value="PACIFASTIN"/>
    <property type="match status" value="1"/>
</dbReference>
<accession>A0A6J3LCG0</accession>
<comment type="subcellular location">
    <subcellularLocation>
        <location evidence="1">Secreted</location>
    </subcellularLocation>
</comment>
<dbReference type="GO" id="GO:0005576">
    <property type="term" value="C:extracellular region"/>
    <property type="evidence" value="ECO:0007669"/>
    <property type="project" value="UniProtKB-SubCell"/>
</dbReference>
<dbReference type="InterPro" id="IPR008037">
    <property type="entry name" value="Pacifastin_dom"/>
</dbReference>
<feature type="disulfide bond" evidence="7">
    <location>
        <begin position="39"/>
        <end position="57"/>
    </location>
</feature>
<dbReference type="GeneID" id="117241144"/>
<gene>
    <name evidence="11" type="primary">LOC117241144</name>
</gene>
<organism evidence="10 11">
    <name type="scientific">Bombus vosnesenskii</name>
    <dbReference type="NCBI Taxonomy" id="207650"/>
    <lineage>
        <taxon>Eukaryota</taxon>
        <taxon>Metazoa</taxon>
        <taxon>Ecdysozoa</taxon>
        <taxon>Arthropoda</taxon>
        <taxon>Hexapoda</taxon>
        <taxon>Insecta</taxon>
        <taxon>Pterygota</taxon>
        <taxon>Neoptera</taxon>
        <taxon>Endopterygota</taxon>
        <taxon>Hymenoptera</taxon>
        <taxon>Apocrita</taxon>
        <taxon>Aculeata</taxon>
        <taxon>Apoidea</taxon>
        <taxon>Anthophila</taxon>
        <taxon>Apidae</taxon>
        <taxon>Bombus</taxon>
        <taxon>Pyrobombus</taxon>
    </lineage>
</organism>
<keyword evidence="3 7" id="KW-0646">Protease inhibitor</keyword>
<name>A0A6J3LCG0_9HYME</name>
<protein>
    <submittedName>
        <fullName evidence="11">Serine protease inhibitor 3-like isoform X1</fullName>
    </submittedName>
</protein>
<feature type="signal peptide" evidence="8">
    <location>
        <begin position="1"/>
        <end position="21"/>
    </location>
</feature>
<dbReference type="GO" id="GO:0004867">
    <property type="term" value="F:serine-type endopeptidase inhibitor activity"/>
    <property type="evidence" value="ECO:0007669"/>
    <property type="project" value="UniProtKB-UniRule"/>
</dbReference>
<keyword evidence="2" id="KW-0964">Secreted</keyword>
<feature type="chain" id="PRO_5027020490" evidence="8">
    <location>
        <begin position="22"/>
        <end position="82"/>
    </location>
</feature>